<name>A0A383B002_9ZZZZ</name>
<accession>A0A383B002</accession>
<evidence type="ECO:0000313" key="1">
    <source>
        <dbReference type="EMBL" id="SVE13282.1"/>
    </source>
</evidence>
<sequence length="164" mass="19691">AISIIRDKNEILSFSTLLNRNLFGNAIRCVNRLYKSPVYRHRNLDHYNRIKLVTFEMIQQQMSFAKENNYDIIFMSRELKDINVKNEKSFNSTAMNRWKEYLPDKNNWIYSPDMHLVIPPKTTKTNWQSILYYKLKDNVGLQLEKISLNKYNELFIKGDINENF</sequence>
<organism evidence="1">
    <name type="scientific">marine metagenome</name>
    <dbReference type="NCBI Taxonomy" id="408172"/>
    <lineage>
        <taxon>unclassified sequences</taxon>
        <taxon>metagenomes</taxon>
        <taxon>ecological metagenomes</taxon>
    </lineage>
</organism>
<gene>
    <name evidence="1" type="ORF">METZ01_LOCUS466136</name>
</gene>
<dbReference type="AlphaFoldDB" id="A0A383B002"/>
<proteinExistence type="predicted"/>
<dbReference type="EMBL" id="UINC01196326">
    <property type="protein sequence ID" value="SVE13282.1"/>
    <property type="molecule type" value="Genomic_DNA"/>
</dbReference>
<feature type="non-terminal residue" evidence="1">
    <location>
        <position position="1"/>
    </location>
</feature>
<reference evidence="1" key="1">
    <citation type="submission" date="2018-05" db="EMBL/GenBank/DDBJ databases">
        <authorList>
            <person name="Lanie J.A."/>
            <person name="Ng W.-L."/>
            <person name="Kazmierczak K.M."/>
            <person name="Andrzejewski T.M."/>
            <person name="Davidsen T.M."/>
            <person name="Wayne K.J."/>
            <person name="Tettelin H."/>
            <person name="Glass J.I."/>
            <person name="Rusch D."/>
            <person name="Podicherti R."/>
            <person name="Tsui H.-C.T."/>
            <person name="Winkler M.E."/>
        </authorList>
    </citation>
    <scope>NUCLEOTIDE SEQUENCE</scope>
</reference>
<protein>
    <submittedName>
        <fullName evidence="1">Uncharacterized protein</fullName>
    </submittedName>
</protein>